<dbReference type="Proteomes" id="UP000289718">
    <property type="component" value="Unassembled WGS sequence"/>
</dbReference>
<dbReference type="InterPro" id="IPR010917">
    <property type="entry name" value="TonB_rcpt_CS"/>
</dbReference>
<evidence type="ECO:0000256" key="12">
    <source>
        <dbReference type="ARBA" id="ARBA00023170"/>
    </source>
</evidence>
<dbReference type="InterPro" id="IPR010105">
    <property type="entry name" value="TonB_sidphr_rcpt"/>
</dbReference>
<reference evidence="18 19" key="1">
    <citation type="submission" date="2017-09" db="EMBL/GenBank/DDBJ databases">
        <title>Genomics of the genus Arcobacter.</title>
        <authorList>
            <person name="Perez-Cataluna A."/>
            <person name="Figueras M.J."/>
            <person name="Salas-Masso N."/>
        </authorList>
    </citation>
    <scope>NUCLEOTIDE SEQUENCE [LARGE SCALE GENOMIC DNA]</scope>
    <source>
        <strain evidence="18 19">F156-34</strain>
    </source>
</reference>
<sequence>MVKLRKILMASSLSIALCSSLLANEFTIENSSLEEAIKQISKKANMTYMVDGRLLEGKKAPALQNIDGLENVLKEVLKDTNLEGIIKDKTIIIREKKISTSSNNLGVVDVIDDSDKFKNSYTIKNSSGSTKMNLSLKETPQSISVITSKQIEDQNLQNVNDILLQTPGVVSTQYGQLGAGYTSYYARGFEITNVLRDGIPISETNFGRGGDFLGLEDSAVYEKVEIIKGSTGLTNGSGNPSASINYVRKKPTKEFQGNAKISYGSWDTYKGTIDISGGLNEDKSLRGRLVASYGEGDNQQDRYHQENSLIYGALDYDLSDNTLLTSGLTYQKTNIDNATAHGFPLITKDNPVQKQTTFGRYDNAAGDYTYSDTEKLNLFLGIEHHFNNDWKGIANYSYTKAKSDRVYGVAGSGNISYTTGKMSVTSGRYESTPDTHSIDLYTSGTFTTFEKEHTLSFGVNGYSIKSDDPSYGRVMDTVDINGWNGSVANRTAIVQNGRSEVDEKQIGAFAAINFQLIDPLNLIVGSRISNWERINNKGTASEQSQKYNGEFTPYIGLVYDINENFSTYTSYTSIFNPSTRKDENGTYLDPEEGNSLEFGLKSEFYDGLLNASIAYFITNQDNKAVADGSNLTPDGGQAYKSIDGAEVKGWDLIVSGQILPQWNISGGYTYTDAQDEEGEPLNTAHPKQTFKIFTSYNYNKLTLGGGINWQSEIYNSSSTGLAKSLNRQESYTLVNIMAKYKLNKDINVNLNINNLFDEEYVLNTSGSTWGAERSFTISLNYKF</sequence>
<dbReference type="GO" id="GO:0015891">
    <property type="term" value="P:siderophore transport"/>
    <property type="evidence" value="ECO:0007669"/>
    <property type="project" value="InterPro"/>
</dbReference>
<dbReference type="SMART" id="SM00965">
    <property type="entry name" value="STN"/>
    <property type="match status" value="1"/>
</dbReference>
<keyword evidence="19" id="KW-1185">Reference proteome</keyword>
<keyword evidence="13 14" id="KW-0998">Cell outer membrane</keyword>
<dbReference type="SUPFAM" id="SSF56935">
    <property type="entry name" value="Porins"/>
    <property type="match status" value="1"/>
</dbReference>
<keyword evidence="3 14" id="KW-0813">Transport</keyword>
<evidence type="ECO:0000259" key="17">
    <source>
        <dbReference type="SMART" id="SM00965"/>
    </source>
</evidence>
<name>A0A4Q1AYG0_9BACT</name>
<evidence type="ECO:0000256" key="11">
    <source>
        <dbReference type="ARBA" id="ARBA00023136"/>
    </source>
</evidence>
<organism evidence="18 19">
    <name type="scientific">Halarcobacter mediterraneus</name>
    <dbReference type="NCBI Taxonomy" id="2023153"/>
    <lineage>
        <taxon>Bacteria</taxon>
        <taxon>Pseudomonadati</taxon>
        <taxon>Campylobacterota</taxon>
        <taxon>Epsilonproteobacteria</taxon>
        <taxon>Campylobacterales</taxon>
        <taxon>Arcobacteraceae</taxon>
        <taxon>Halarcobacter</taxon>
    </lineage>
</organism>
<evidence type="ECO:0000256" key="15">
    <source>
        <dbReference type="RuleBase" id="RU003357"/>
    </source>
</evidence>
<dbReference type="NCBIfam" id="TIGR01783">
    <property type="entry name" value="TonB-siderophor"/>
    <property type="match status" value="1"/>
</dbReference>
<evidence type="ECO:0000256" key="1">
    <source>
        <dbReference type="ARBA" id="ARBA00004571"/>
    </source>
</evidence>
<dbReference type="OrthoDB" id="9800913at2"/>
<dbReference type="Gene3D" id="3.55.50.30">
    <property type="match status" value="1"/>
</dbReference>
<proteinExistence type="inferred from homology"/>
<keyword evidence="10 15" id="KW-0798">TonB box</keyword>
<dbReference type="InterPro" id="IPR012910">
    <property type="entry name" value="Plug_dom"/>
</dbReference>
<gene>
    <name evidence="18" type="ORF">CP965_06350</name>
</gene>
<dbReference type="Pfam" id="PF07715">
    <property type="entry name" value="Plug"/>
    <property type="match status" value="1"/>
</dbReference>
<dbReference type="InterPro" id="IPR037066">
    <property type="entry name" value="Plug_dom_sf"/>
</dbReference>
<accession>A0A4Q1AYG0</accession>
<dbReference type="AlphaFoldDB" id="A0A4Q1AYG0"/>
<dbReference type="GO" id="GO:0015344">
    <property type="term" value="F:siderophore uptake transmembrane transporter activity"/>
    <property type="evidence" value="ECO:0007669"/>
    <property type="project" value="TreeGrafter"/>
</dbReference>
<evidence type="ECO:0000256" key="10">
    <source>
        <dbReference type="ARBA" id="ARBA00023077"/>
    </source>
</evidence>
<keyword evidence="12 18" id="KW-0675">Receptor</keyword>
<evidence type="ECO:0000313" key="19">
    <source>
        <dbReference type="Proteomes" id="UP000289718"/>
    </source>
</evidence>
<feature type="chain" id="PRO_5020656814" evidence="16">
    <location>
        <begin position="24"/>
        <end position="783"/>
    </location>
</feature>
<dbReference type="InterPro" id="IPR000531">
    <property type="entry name" value="Beta-barrel_TonB"/>
</dbReference>
<evidence type="ECO:0000256" key="13">
    <source>
        <dbReference type="ARBA" id="ARBA00023237"/>
    </source>
</evidence>
<dbReference type="EMBL" id="NXIE01000002">
    <property type="protein sequence ID" value="RXK13420.1"/>
    <property type="molecule type" value="Genomic_DNA"/>
</dbReference>
<evidence type="ECO:0000256" key="14">
    <source>
        <dbReference type="PROSITE-ProRule" id="PRU01360"/>
    </source>
</evidence>
<keyword evidence="5" id="KW-0410">Iron transport</keyword>
<evidence type="ECO:0000256" key="9">
    <source>
        <dbReference type="ARBA" id="ARBA00023065"/>
    </source>
</evidence>
<evidence type="ECO:0000256" key="2">
    <source>
        <dbReference type="ARBA" id="ARBA00009810"/>
    </source>
</evidence>
<comment type="similarity">
    <text evidence="2 14 15">Belongs to the TonB-dependent receptor family.</text>
</comment>
<dbReference type="InterPro" id="IPR011662">
    <property type="entry name" value="Secretin/TonB_short_N"/>
</dbReference>
<evidence type="ECO:0000256" key="8">
    <source>
        <dbReference type="ARBA" id="ARBA00023004"/>
    </source>
</evidence>
<evidence type="ECO:0000256" key="4">
    <source>
        <dbReference type="ARBA" id="ARBA00022452"/>
    </source>
</evidence>
<keyword evidence="9" id="KW-0406">Ion transport</keyword>
<dbReference type="Gene3D" id="2.40.170.20">
    <property type="entry name" value="TonB-dependent receptor, beta-barrel domain"/>
    <property type="match status" value="1"/>
</dbReference>
<evidence type="ECO:0000256" key="6">
    <source>
        <dbReference type="ARBA" id="ARBA00022692"/>
    </source>
</evidence>
<dbReference type="CDD" id="cd01347">
    <property type="entry name" value="ligand_gated_channel"/>
    <property type="match status" value="1"/>
</dbReference>
<keyword evidence="4 14" id="KW-1134">Transmembrane beta strand</keyword>
<evidence type="ECO:0000256" key="7">
    <source>
        <dbReference type="ARBA" id="ARBA00022729"/>
    </source>
</evidence>
<feature type="signal peptide" evidence="16">
    <location>
        <begin position="1"/>
        <end position="23"/>
    </location>
</feature>
<comment type="subcellular location">
    <subcellularLocation>
        <location evidence="1 14">Cell outer membrane</location>
        <topology evidence="1 14">Multi-pass membrane protein</topology>
    </subcellularLocation>
</comment>
<evidence type="ECO:0000256" key="5">
    <source>
        <dbReference type="ARBA" id="ARBA00022496"/>
    </source>
</evidence>
<evidence type="ECO:0000256" key="3">
    <source>
        <dbReference type="ARBA" id="ARBA00022448"/>
    </source>
</evidence>
<protein>
    <submittedName>
        <fullName evidence="18">TonB-dependent siderophore receptor</fullName>
    </submittedName>
</protein>
<keyword evidence="8" id="KW-0408">Iron</keyword>
<dbReference type="InterPro" id="IPR036942">
    <property type="entry name" value="Beta-barrel_TonB_sf"/>
</dbReference>
<comment type="caution">
    <text evidence="18">The sequence shown here is derived from an EMBL/GenBank/DDBJ whole genome shotgun (WGS) entry which is preliminary data.</text>
</comment>
<evidence type="ECO:0000256" key="16">
    <source>
        <dbReference type="SAM" id="SignalP"/>
    </source>
</evidence>
<dbReference type="InterPro" id="IPR039426">
    <property type="entry name" value="TonB-dep_rcpt-like"/>
</dbReference>
<dbReference type="PROSITE" id="PS52016">
    <property type="entry name" value="TONB_DEPENDENT_REC_3"/>
    <property type="match status" value="1"/>
</dbReference>
<keyword evidence="6 14" id="KW-0812">Transmembrane</keyword>
<dbReference type="GO" id="GO:0038023">
    <property type="term" value="F:signaling receptor activity"/>
    <property type="evidence" value="ECO:0007669"/>
    <property type="project" value="InterPro"/>
</dbReference>
<keyword evidence="11 14" id="KW-0472">Membrane</keyword>
<dbReference type="GO" id="GO:0009279">
    <property type="term" value="C:cell outer membrane"/>
    <property type="evidence" value="ECO:0007669"/>
    <property type="project" value="UniProtKB-SubCell"/>
</dbReference>
<dbReference type="Pfam" id="PF00593">
    <property type="entry name" value="TonB_dep_Rec_b-barrel"/>
    <property type="match status" value="1"/>
</dbReference>
<dbReference type="PROSITE" id="PS01156">
    <property type="entry name" value="TONB_DEPENDENT_REC_2"/>
    <property type="match status" value="1"/>
</dbReference>
<dbReference type="Gene3D" id="2.170.130.10">
    <property type="entry name" value="TonB-dependent receptor, plug domain"/>
    <property type="match status" value="1"/>
</dbReference>
<dbReference type="PANTHER" id="PTHR32552">
    <property type="entry name" value="FERRICHROME IRON RECEPTOR-RELATED"/>
    <property type="match status" value="1"/>
</dbReference>
<feature type="domain" description="Secretin/TonB short N-terminal" evidence="17">
    <location>
        <begin position="46"/>
        <end position="96"/>
    </location>
</feature>
<evidence type="ECO:0000313" key="18">
    <source>
        <dbReference type="EMBL" id="RXK13420.1"/>
    </source>
</evidence>
<dbReference type="FunFam" id="2.170.130.10:FF:000010">
    <property type="entry name" value="Ferripyoverdine receptor"/>
    <property type="match status" value="1"/>
</dbReference>
<dbReference type="PANTHER" id="PTHR32552:SF74">
    <property type="entry name" value="HYDROXAMATE SIDEROPHORE RECEPTOR FHUE"/>
    <property type="match status" value="1"/>
</dbReference>
<keyword evidence="7 16" id="KW-0732">Signal</keyword>